<dbReference type="RefSeq" id="WP_175111954.1">
    <property type="nucleotide sequence ID" value="NZ_CADIKF010000024.1"/>
</dbReference>
<dbReference type="EMBL" id="CADIKF010000024">
    <property type="protein sequence ID" value="CAB3759831.1"/>
    <property type="molecule type" value="Genomic_DNA"/>
</dbReference>
<evidence type="ECO:0008006" key="3">
    <source>
        <dbReference type="Google" id="ProtNLM"/>
    </source>
</evidence>
<dbReference type="InterPro" id="IPR021769">
    <property type="entry name" value="DUF3331"/>
</dbReference>
<dbReference type="Proteomes" id="UP000494329">
    <property type="component" value="Unassembled WGS sequence"/>
</dbReference>
<dbReference type="Pfam" id="PF11811">
    <property type="entry name" value="DUF3331"/>
    <property type="match status" value="1"/>
</dbReference>
<evidence type="ECO:0000313" key="1">
    <source>
        <dbReference type="EMBL" id="CAB3759831.1"/>
    </source>
</evidence>
<evidence type="ECO:0000313" key="2">
    <source>
        <dbReference type="Proteomes" id="UP000494329"/>
    </source>
</evidence>
<gene>
    <name evidence="1" type="ORF">LMG29739_03255</name>
</gene>
<keyword evidence="2" id="KW-1185">Reference proteome</keyword>
<sequence>MHAKHSRTDPWSQTLCLLDSLSCTADGTRGNTVSIGRHAPRRVAAGACATGKRAAHIRVLDRPTSRTAIVTWGDPTSCHYGDQVWRIARASNDGFCALSGQQIRRGDVVYRPSHYRLAPANAGSMMLATCVLIAPIGH</sequence>
<reference evidence="1 2" key="1">
    <citation type="submission" date="2020-04" db="EMBL/GenBank/DDBJ databases">
        <authorList>
            <person name="De Canck E."/>
        </authorList>
    </citation>
    <scope>NUCLEOTIDE SEQUENCE [LARGE SCALE GENOMIC DNA]</scope>
    <source>
        <strain evidence="1 2">LMG 29739</strain>
    </source>
</reference>
<accession>A0A6J5E343</accession>
<organism evidence="1 2">
    <name type="scientific">Paraburkholderia solisilvae</name>
    <dbReference type="NCBI Taxonomy" id="624376"/>
    <lineage>
        <taxon>Bacteria</taxon>
        <taxon>Pseudomonadati</taxon>
        <taxon>Pseudomonadota</taxon>
        <taxon>Betaproteobacteria</taxon>
        <taxon>Burkholderiales</taxon>
        <taxon>Burkholderiaceae</taxon>
        <taxon>Paraburkholderia</taxon>
    </lineage>
</organism>
<dbReference type="AlphaFoldDB" id="A0A6J5E343"/>
<proteinExistence type="predicted"/>
<name>A0A6J5E343_9BURK</name>
<protein>
    <recommendedName>
        <fullName evidence="3">DUF3331 domain-containing protein</fullName>
    </recommendedName>
</protein>